<keyword evidence="9" id="KW-1185">Reference proteome</keyword>
<keyword evidence="4" id="KW-0238">DNA-binding</keyword>
<keyword evidence="2" id="KW-0902">Two-component regulatory system</keyword>
<gene>
    <name evidence="8" type="ORF">EDC28_10567</name>
</gene>
<dbReference type="SUPFAM" id="SSF52172">
    <property type="entry name" value="CheY-like"/>
    <property type="match status" value="1"/>
</dbReference>
<dbReference type="STRING" id="584787.GCA_001247655_02824"/>
<dbReference type="GO" id="GO:0005829">
    <property type="term" value="C:cytosol"/>
    <property type="evidence" value="ECO:0007669"/>
    <property type="project" value="TreeGrafter"/>
</dbReference>
<evidence type="ECO:0000256" key="6">
    <source>
        <dbReference type="PROSITE-ProRule" id="PRU00169"/>
    </source>
</evidence>
<dbReference type="EMBL" id="RJUL01000005">
    <property type="protein sequence ID" value="ROQ25758.1"/>
    <property type="molecule type" value="Genomic_DNA"/>
</dbReference>
<dbReference type="InterPro" id="IPR011006">
    <property type="entry name" value="CheY-like_superfamily"/>
</dbReference>
<evidence type="ECO:0000256" key="5">
    <source>
        <dbReference type="ARBA" id="ARBA00023163"/>
    </source>
</evidence>
<reference evidence="8 9" key="1">
    <citation type="submission" date="2018-11" db="EMBL/GenBank/DDBJ databases">
        <title>Genomic Encyclopedia of Type Strains, Phase IV (KMG-IV): sequencing the most valuable type-strain genomes for metagenomic binning, comparative biology and taxonomic classification.</title>
        <authorList>
            <person name="Goeker M."/>
        </authorList>
    </citation>
    <scope>NUCLEOTIDE SEQUENCE [LARGE SCALE GENOMIC DNA]</scope>
    <source>
        <strain evidence="8 9">DSM 21945</strain>
    </source>
</reference>
<evidence type="ECO:0000259" key="7">
    <source>
        <dbReference type="PROSITE" id="PS50110"/>
    </source>
</evidence>
<dbReference type="Proteomes" id="UP000268033">
    <property type="component" value="Unassembled WGS sequence"/>
</dbReference>
<evidence type="ECO:0000313" key="9">
    <source>
        <dbReference type="Proteomes" id="UP000268033"/>
    </source>
</evidence>
<dbReference type="GO" id="GO:0000156">
    <property type="term" value="F:phosphorelay response regulator activity"/>
    <property type="evidence" value="ECO:0007669"/>
    <property type="project" value="TreeGrafter"/>
</dbReference>
<dbReference type="AlphaFoldDB" id="A0A3N1PD66"/>
<dbReference type="InterPro" id="IPR009057">
    <property type="entry name" value="Homeodomain-like_sf"/>
</dbReference>
<keyword evidence="3" id="KW-0805">Transcription regulation</keyword>
<dbReference type="InterPro" id="IPR001789">
    <property type="entry name" value="Sig_transdc_resp-reg_receiver"/>
</dbReference>
<proteinExistence type="predicted"/>
<evidence type="ECO:0000256" key="1">
    <source>
        <dbReference type="ARBA" id="ARBA00022553"/>
    </source>
</evidence>
<keyword evidence="1 6" id="KW-0597">Phosphoprotein</keyword>
<evidence type="ECO:0000256" key="4">
    <source>
        <dbReference type="ARBA" id="ARBA00023125"/>
    </source>
</evidence>
<dbReference type="Pfam" id="PF00072">
    <property type="entry name" value="Response_reg"/>
    <property type="match status" value="1"/>
</dbReference>
<organism evidence="8 9">
    <name type="scientific">Gallaecimonas pentaromativorans</name>
    <dbReference type="NCBI Taxonomy" id="584787"/>
    <lineage>
        <taxon>Bacteria</taxon>
        <taxon>Pseudomonadati</taxon>
        <taxon>Pseudomonadota</taxon>
        <taxon>Gammaproteobacteria</taxon>
        <taxon>Enterobacterales</taxon>
        <taxon>Gallaecimonadaceae</taxon>
        <taxon>Gallaecimonas</taxon>
    </lineage>
</organism>
<dbReference type="Gene3D" id="1.10.10.60">
    <property type="entry name" value="Homeodomain-like"/>
    <property type="match status" value="1"/>
</dbReference>
<dbReference type="SMART" id="SM00448">
    <property type="entry name" value="REC"/>
    <property type="match status" value="1"/>
</dbReference>
<feature type="modified residue" description="4-aspartylphosphate" evidence="6">
    <location>
        <position position="51"/>
    </location>
</feature>
<dbReference type="GO" id="GO:0006355">
    <property type="term" value="P:regulation of DNA-templated transcription"/>
    <property type="evidence" value="ECO:0007669"/>
    <property type="project" value="TreeGrafter"/>
</dbReference>
<protein>
    <submittedName>
        <fullName evidence="8">Response regulator receiver protein</fullName>
    </submittedName>
</protein>
<evidence type="ECO:0000256" key="3">
    <source>
        <dbReference type="ARBA" id="ARBA00023015"/>
    </source>
</evidence>
<keyword evidence="5" id="KW-0804">Transcription</keyword>
<dbReference type="PRINTS" id="PR01590">
    <property type="entry name" value="HTHFIS"/>
</dbReference>
<dbReference type="RefSeq" id="WP_123421531.1">
    <property type="nucleotide sequence ID" value="NZ_RJUL01000005.1"/>
</dbReference>
<dbReference type="PANTHER" id="PTHR48111:SF1">
    <property type="entry name" value="TWO-COMPONENT RESPONSE REGULATOR ORR33"/>
    <property type="match status" value="1"/>
</dbReference>
<dbReference type="PANTHER" id="PTHR48111">
    <property type="entry name" value="REGULATOR OF RPOS"/>
    <property type="match status" value="1"/>
</dbReference>
<evidence type="ECO:0000313" key="8">
    <source>
        <dbReference type="EMBL" id="ROQ25758.1"/>
    </source>
</evidence>
<dbReference type="Pfam" id="PF02954">
    <property type="entry name" value="HTH_8"/>
    <property type="match status" value="1"/>
</dbReference>
<accession>A0A3N1PD66</accession>
<dbReference type="InterPro" id="IPR002197">
    <property type="entry name" value="HTH_Fis"/>
</dbReference>
<sequence>MKLLLLEDDQALGQTLQRVLTRKGFEVRHLSHCEPLLCEAQAFGPQVVLLDLKLGATTSLPFIEPLRSLLPQARILVITGYAAIASAVAAIKAGADDYLPKPLDMASLLAAIGGEQRLGAEAAPLPPARLEWEHIQKVLADNDGNVSATARSLGMHRRTLQRKLAKHPVACEPDNGAHSS</sequence>
<feature type="domain" description="Response regulatory" evidence="7">
    <location>
        <begin position="2"/>
        <end position="116"/>
    </location>
</feature>
<name>A0A3N1PD66_9GAMM</name>
<dbReference type="PROSITE" id="PS50110">
    <property type="entry name" value="RESPONSE_REGULATORY"/>
    <property type="match status" value="1"/>
</dbReference>
<dbReference type="SUPFAM" id="SSF46689">
    <property type="entry name" value="Homeodomain-like"/>
    <property type="match status" value="1"/>
</dbReference>
<evidence type="ECO:0000256" key="2">
    <source>
        <dbReference type="ARBA" id="ARBA00023012"/>
    </source>
</evidence>
<dbReference type="InterPro" id="IPR039420">
    <property type="entry name" value="WalR-like"/>
</dbReference>
<dbReference type="GO" id="GO:0032993">
    <property type="term" value="C:protein-DNA complex"/>
    <property type="evidence" value="ECO:0007669"/>
    <property type="project" value="TreeGrafter"/>
</dbReference>
<dbReference type="Gene3D" id="3.40.50.2300">
    <property type="match status" value="1"/>
</dbReference>
<comment type="caution">
    <text evidence="8">The sequence shown here is derived from an EMBL/GenBank/DDBJ whole genome shotgun (WGS) entry which is preliminary data.</text>
</comment>
<dbReference type="GO" id="GO:0000976">
    <property type="term" value="F:transcription cis-regulatory region binding"/>
    <property type="evidence" value="ECO:0007669"/>
    <property type="project" value="TreeGrafter"/>
</dbReference>